<feature type="domain" description="Transposase IS4-like" evidence="3">
    <location>
        <begin position="27"/>
        <end position="167"/>
    </location>
</feature>
<dbReference type="Proteomes" id="UP001500034">
    <property type="component" value="Unassembled WGS sequence"/>
</dbReference>
<feature type="region of interest" description="Disordered" evidence="1">
    <location>
        <begin position="1"/>
        <end position="30"/>
    </location>
</feature>
<keyword evidence="2" id="KW-0812">Transmembrane</keyword>
<protein>
    <submittedName>
        <fullName evidence="4">IS5 family transposase</fullName>
    </submittedName>
</protein>
<keyword evidence="2" id="KW-0472">Membrane</keyword>
<dbReference type="NCBIfam" id="NF033580">
    <property type="entry name" value="transpos_IS5_3"/>
    <property type="match status" value="1"/>
</dbReference>
<dbReference type="PANTHER" id="PTHR30007:SF1">
    <property type="entry name" value="BLR1914 PROTEIN"/>
    <property type="match status" value="1"/>
</dbReference>
<keyword evidence="5" id="KW-1185">Reference proteome</keyword>
<evidence type="ECO:0000313" key="5">
    <source>
        <dbReference type="Proteomes" id="UP001500034"/>
    </source>
</evidence>
<dbReference type="EMBL" id="BAABCQ010000029">
    <property type="protein sequence ID" value="GAA3969531.1"/>
    <property type="molecule type" value="Genomic_DNA"/>
</dbReference>
<proteinExistence type="predicted"/>
<dbReference type="InterPro" id="IPR002559">
    <property type="entry name" value="Transposase_11"/>
</dbReference>
<evidence type="ECO:0000313" key="4">
    <source>
        <dbReference type="EMBL" id="GAA3969531.1"/>
    </source>
</evidence>
<feature type="compositionally biased region" description="Basic residues" evidence="1">
    <location>
        <begin position="119"/>
        <end position="129"/>
    </location>
</feature>
<evidence type="ECO:0000256" key="2">
    <source>
        <dbReference type="SAM" id="Phobius"/>
    </source>
</evidence>
<name>A0ABP7PQA5_9ACTN</name>
<gene>
    <name evidence="4" type="ORF">GCM10022384_20950</name>
</gene>
<evidence type="ECO:0000256" key="1">
    <source>
        <dbReference type="SAM" id="MobiDB-lite"/>
    </source>
</evidence>
<organism evidence="4 5">
    <name type="scientific">Streptomyces marokkonensis</name>
    <dbReference type="NCBI Taxonomy" id="324855"/>
    <lineage>
        <taxon>Bacteria</taxon>
        <taxon>Bacillati</taxon>
        <taxon>Actinomycetota</taxon>
        <taxon>Actinomycetes</taxon>
        <taxon>Kitasatosporales</taxon>
        <taxon>Streptomycetaceae</taxon>
        <taxon>Streptomyces</taxon>
    </lineage>
</organism>
<keyword evidence="2" id="KW-1133">Transmembrane helix</keyword>
<feature type="transmembrane region" description="Helical" evidence="2">
    <location>
        <begin position="168"/>
        <end position="184"/>
    </location>
</feature>
<dbReference type="Pfam" id="PF01609">
    <property type="entry name" value="DDE_Tnp_1"/>
    <property type="match status" value="1"/>
</dbReference>
<evidence type="ECO:0000259" key="3">
    <source>
        <dbReference type="Pfam" id="PF01609"/>
    </source>
</evidence>
<dbReference type="PANTHER" id="PTHR30007">
    <property type="entry name" value="PHP DOMAIN PROTEIN"/>
    <property type="match status" value="1"/>
</dbReference>
<reference evidence="5" key="1">
    <citation type="journal article" date="2019" name="Int. J. Syst. Evol. Microbiol.">
        <title>The Global Catalogue of Microorganisms (GCM) 10K type strain sequencing project: providing services to taxonomists for standard genome sequencing and annotation.</title>
        <authorList>
            <consortium name="The Broad Institute Genomics Platform"/>
            <consortium name="The Broad Institute Genome Sequencing Center for Infectious Disease"/>
            <person name="Wu L."/>
            <person name="Ma J."/>
        </authorList>
    </citation>
    <scope>NUCLEOTIDE SEQUENCE [LARGE SCALE GENOMIC DNA]</scope>
    <source>
        <strain evidence="5">JCM 17027</strain>
    </source>
</reference>
<feature type="region of interest" description="Disordered" evidence="1">
    <location>
        <begin position="118"/>
        <end position="139"/>
    </location>
</feature>
<accession>A0ABP7PQA5</accession>
<comment type="caution">
    <text evidence="4">The sequence shown here is derived from an EMBL/GenBank/DDBJ whole genome shotgun (WGS) entry which is preliminary data.</text>
</comment>
<sequence>MPKASASAAVHGDAARPPGGGGAQGEALGRSRGGLTTKIHIAAEGHCRPLSLLITPGQRADCTQFEPVMDKIAVPRAGRGRPRRTPDSVSADKAYSNRKIRAYLRKRGIRHAILEKKDHKAARLRRGSRGGRPPGFDKARYKDRNTVERAIGKLKQFRAVATRYDKRGYAYLGTVTAAALLIWLRS</sequence>